<evidence type="ECO:0000313" key="2">
    <source>
        <dbReference type="EMBL" id="SDM90882.1"/>
    </source>
</evidence>
<name>A0A1G9X2H8_9ACTN</name>
<dbReference type="RefSeq" id="WP_143016103.1">
    <property type="nucleotide sequence ID" value="NZ_BKAE01000001.1"/>
</dbReference>
<gene>
    <name evidence="2" type="ORF">SAMN05192576_1237</name>
</gene>
<accession>A0A1G9X2H8</accession>
<feature type="region of interest" description="Disordered" evidence="1">
    <location>
        <begin position="42"/>
        <end position="131"/>
    </location>
</feature>
<sequence>MAANALDRIKSAASGAVVIGTAVAARAARTAGPLVGKAIGAIKSRVGDSPTPPTGTGPVTVTPAPARPAQPATPAEPAAAAPTKPSPTPTPAAVAKNIPPHPPQPASKTKKPVKKAAPGAKLPPRRKTEGT</sequence>
<dbReference type="Proteomes" id="UP000199004">
    <property type="component" value="Unassembled WGS sequence"/>
</dbReference>
<evidence type="ECO:0000313" key="3">
    <source>
        <dbReference type="Proteomes" id="UP000199004"/>
    </source>
</evidence>
<organism evidence="2 3">
    <name type="scientific">Nocardioides szechwanensis</name>
    <dbReference type="NCBI Taxonomy" id="1005944"/>
    <lineage>
        <taxon>Bacteria</taxon>
        <taxon>Bacillati</taxon>
        <taxon>Actinomycetota</taxon>
        <taxon>Actinomycetes</taxon>
        <taxon>Propionibacteriales</taxon>
        <taxon>Nocardioidaceae</taxon>
        <taxon>Nocardioides</taxon>
    </lineage>
</organism>
<protein>
    <submittedName>
        <fullName evidence="2">Uncharacterized protein</fullName>
    </submittedName>
</protein>
<dbReference type="EMBL" id="FNIC01000001">
    <property type="protein sequence ID" value="SDM90882.1"/>
    <property type="molecule type" value="Genomic_DNA"/>
</dbReference>
<keyword evidence="3" id="KW-1185">Reference proteome</keyword>
<dbReference type="STRING" id="1005944.SAMN05192576_1237"/>
<feature type="compositionally biased region" description="Low complexity" evidence="1">
    <location>
        <begin position="56"/>
        <end position="83"/>
    </location>
</feature>
<evidence type="ECO:0000256" key="1">
    <source>
        <dbReference type="SAM" id="MobiDB-lite"/>
    </source>
</evidence>
<reference evidence="2 3" key="1">
    <citation type="submission" date="2016-10" db="EMBL/GenBank/DDBJ databases">
        <authorList>
            <person name="de Groot N.N."/>
        </authorList>
    </citation>
    <scope>NUCLEOTIDE SEQUENCE [LARGE SCALE GENOMIC DNA]</scope>
    <source>
        <strain evidence="2 3">CGMCC 1.11147</strain>
    </source>
</reference>
<dbReference type="AlphaFoldDB" id="A0A1G9X2H8"/>
<proteinExistence type="predicted"/>